<dbReference type="InterPro" id="IPR049199">
    <property type="entry name" value="DUF6866_N"/>
</dbReference>
<evidence type="ECO:0000259" key="1">
    <source>
        <dbReference type="Pfam" id="PF21739"/>
    </source>
</evidence>
<dbReference type="NCBIfam" id="NF045620">
    <property type="entry name" value="Sfum_1244_fam"/>
    <property type="match status" value="1"/>
</dbReference>
<dbReference type="Pfam" id="PF21739">
    <property type="entry name" value="DUF6866_N"/>
    <property type="match status" value="1"/>
</dbReference>
<dbReference type="RefSeq" id="WP_217631951.1">
    <property type="nucleotide sequence ID" value="NZ_FMWD01000005.1"/>
</dbReference>
<dbReference type="InterPro" id="IPR049200">
    <property type="entry name" value="DUF6866_C"/>
</dbReference>
<dbReference type="InterPro" id="IPR054640">
    <property type="entry name" value="Sfum_1244-like"/>
</dbReference>
<organism evidence="3 4">
    <name type="scientific">Thiohalomonas denitrificans</name>
    <dbReference type="NCBI Taxonomy" id="415747"/>
    <lineage>
        <taxon>Bacteria</taxon>
        <taxon>Pseudomonadati</taxon>
        <taxon>Pseudomonadota</taxon>
        <taxon>Gammaproteobacteria</taxon>
        <taxon>Thiohalomonadales</taxon>
        <taxon>Thiohalomonadaceae</taxon>
        <taxon>Thiohalomonas</taxon>
    </lineage>
</organism>
<sequence>MVTASDEMLHALVATVQHNCDISDALYAREYTICIYLLKMRELFRWEQAYGYADPLPKEELGAWVMAREAHWETLEGQEYAPVSIDGEEFDPFADQEINNRLSELGMVYSGGIGTWRKPHFFLADLERRETLDERTIYIAGRERARDITAPPAMTREGSVFVRRESLRRTIWEKVEEWQWRKDYEHPMAHLIQAYRLDDNVEKGLDRLTDDEIETLILHELGEIEAGKRLGREWEEMLAESGRTRFELIARSVRDHLADTLVTLPRLLERDNPAALHFYMANLSGIRRELFPSLRNANATWLNKGRIEPLLDVIEKGQSHWEAVARQLLANYRKQPEPEAMAIEEVAL</sequence>
<dbReference type="Proteomes" id="UP000199648">
    <property type="component" value="Unassembled WGS sequence"/>
</dbReference>
<proteinExistence type="predicted"/>
<evidence type="ECO:0000259" key="2">
    <source>
        <dbReference type="Pfam" id="PF21740"/>
    </source>
</evidence>
<feature type="domain" description="DUF6866" evidence="1">
    <location>
        <begin position="12"/>
        <end position="163"/>
    </location>
</feature>
<name>A0A1G5QD16_9GAMM</name>
<gene>
    <name evidence="3" type="ORF">SAMN03097708_01797</name>
</gene>
<evidence type="ECO:0000313" key="4">
    <source>
        <dbReference type="Proteomes" id="UP000199648"/>
    </source>
</evidence>
<dbReference type="EMBL" id="FMWD01000005">
    <property type="protein sequence ID" value="SCZ59139.1"/>
    <property type="molecule type" value="Genomic_DNA"/>
</dbReference>
<feature type="domain" description="DUF6866" evidence="2">
    <location>
        <begin position="168"/>
        <end position="345"/>
    </location>
</feature>
<protein>
    <submittedName>
        <fullName evidence="3">Uncharacterized protein</fullName>
    </submittedName>
</protein>
<evidence type="ECO:0000313" key="3">
    <source>
        <dbReference type="EMBL" id="SCZ59139.1"/>
    </source>
</evidence>
<dbReference type="Pfam" id="PF21740">
    <property type="entry name" value="DUF6866_C"/>
    <property type="match status" value="1"/>
</dbReference>
<reference evidence="3 4" key="1">
    <citation type="submission" date="2016-10" db="EMBL/GenBank/DDBJ databases">
        <authorList>
            <person name="de Groot N.N."/>
        </authorList>
    </citation>
    <scope>NUCLEOTIDE SEQUENCE [LARGE SCALE GENOMIC DNA]</scope>
    <source>
        <strain evidence="3 4">HLD2</strain>
    </source>
</reference>
<accession>A0A1G5QD16</accession>
<dbReference type="AlphaFoldDB" id="A0A1G5QD16"/>
<keyword evidence="4" id="KW-1185">Reference proteome</keyword>